<keyword evidence="10 11" id="KW-0368">Histidine biosynthesis</keyword>
<dbReference type="GO" id="GO:0008270">
    <property type="term" value="F:zinc ion binding"/>
    <property type="evidence" value="ECO:0007669"/>
    <property type="project" value="UniProtKB-UniRule"/>
</dbReference>
<gene>
    <name evidence="11" type="primary">hisI</name>
    <name evidence="13" type="ORF">DKW60_03705</name>
</gene>
<evidence type="ECO:0000256" key="9">
    <source>
        <dbReference type="ARBA" id="ARBA00022801"/>
    </source>
</evidence>
<comment type="similarity">
    <text evidence="6">In the N-terminal section; belongs to the PRA-CH family.</text>
</comment>
<comment type="catalytic activity">
    <reaction evidence="1 11">
        <text>1-(5-phospho-beta-D-ribosyl)-5'-AMP + H2O = 1-(5-phospho-beta-D-ribosyl)-5-[(5-phospho-beta-D-ribosylamino)methylideneamino]imidazole-4-carboxamide</text>
        <dbReference type="Rhea" id="RHEA:20049"/>
        <dbReference type="ChEBI" id="CHEBI:15377"/>
        <dbReference type="ChEBI" id="CHEBI:58435"/>
        <dbReference type="ChEBI" id="CHEBI:59457"/>
        <dbReference type="EC" id="3.5.4.19"/>
    </reaction>
</comment>
<keyword evidence="11" id="KW-0479">Metal-binding</keyword>
<dbReference type="EC" id="3.5.4.19" evidence="11"/>
<dbReference type="OrthoDB" id="9795769at2"/>
<feature type="binding site" evidence="11">
    <location>
        <position position="97"/>
    </location>
    <ligand>
        <name>Mg(2+)</name>
        <dbReference type="ChEBI" id="CHEBI:18420"/>
    </ligand>
</feature>
<dbReference type="Gene3D" id="3.10.20.810">
    <property type="entry name" value="Phosphoribosyl-AMP cyclohydrolase"/>
    <property type="match status" value="1"/>
</dbReference>
<evidence type="ECO:0000313" key="13">
    <source>
        <dbReference type="EMBL" id="PWR00256.1"/>
    </source>
</evidence>
<dbReference type="UniPathway" id="UPA00031">
    <property type="reaction ID" value="UER00008"/>
</dbReference>
<evidence type="ECO:0000256" key="4">
    <source>
        <dbReference type="ARBA" id="ARBA00005204"/>
    </source>
</evidence>
<dbReference type="GO" id="GO:0004636">
    <property type="term" value="F:phosphoribosyl-ATP diphosphatase activity"/>
    <property type="evidence" value="ECO:0007669"/>
    <property type="project" value="UniProtKB-EC"/>
</dbReference>
<keyword evidence="14" id="KW-1185">Reference proteome</keyword>
<dbReference type="PANTHER" id="PTHR42945">
    <property type="entry name" value="HISTIDINE BIOSYNTHESIS BIFUNCTIONAL PROTEIN"/>
    <property type="match status" value="1"/>
</dbReference>
<evidence type="ECO:0000256" key="5">
    <source>
        <dbReference type="ARBA" id="ARBA00007731"/>
    </source>
</evidence>
<evidence type="ECO:0000259" key="12">
    <source>
        <dbReference type="Pfam" id="PF01502"/>
    </source>
</evidence>
<comment type="catalytic activity">
    <reaction evidence="2">
        <text>1-(5-phospho-beta-D-ribosyl)-ATP + H2O = 1-(5-phospho-beta-D-ribosyl)-5'-AMP + diphosphate + H(+)</text>
        <dbReference type="Rhea" id="RHEA:22828"/>
        <dbReference type="ChEBI" id="CHEBI:15377"/>
        <dbReference type="ChEBI" id="CHEBI:15378"/>
        <dbReference type="ChEBI" id="CHEBI:33019"/>
        <dbReference type="ChEBI" id="CHEBI:59457"/>
        <dbReference type="ChEBI" id="CHEBI:73183"/>
        <dbReference type="EC" id="3.6.1.31"/>
    </reaction>
</comment>
<evidence type="ECO:0000256" key="10">
    <source>
        <dbReference type="ARBA" id="ARBA00023102"/>
    </source>
</evidence>
<dbReference type="GO" id="GO:0000287">
    <property type="term" value="F:magnesium ion binding"/>
    <property type="evidence" value="ECO:0007669"/>
    <property type="project" value="UniProtKB-UniRule"/>
</dbReference>
<evidence type="ECO:0000256" key="3">
    <source>
        <dbReference type="ARBA" id="ARBA00005169"/>
    </source>
</evidence>
<comment type="pathway">
    <text evidence="4">Amino-acid biosynthesis; L-histidine biosynthesis; L-histidine from 5-phospho-alpha-D-ribose 1-diphosphate: step 2/9.</text>
</comment>
<dbReference type="InterPro" id="IPR038019">
    <property type="entry name" value="PRib_AMP_CycHydrolase_sf"/>
</dbReference>
<keyword evidence="9 11" id="KW-0378">Hydrolase</keyword>
<dbReference type="AlphaFoldDB" id="A0A317CNP9"/>
<dbReference type="GO" id="GO:0005737">
    <property type="term" value="C:cytoplasm"/>
    <property type="evidence" value="ECO:0007669"/>
    <property type="project" value="UniProtKB-SubCell"/>
</dbReference>
<protein>
    <recommendedName>
        <fullName evidence="11">Phosphoribosyl-AMP cyclohydrolase</fullName>
        <shortName evidence="11">PRA-CH</shortName>
        <ecNumber evidence="11">3.5.4.19</ecNumber>
    </recommendedName>
</protein>
<dbReference type="PANTHER" id="PTHR42945:SF1">
    <property type="entry name" value="HISTIDINE BIOSYNTHESIS BIFUNCTIONAL PROTEIN HIS7"/>
    <property type="match status" value="1"/>
</dbReference>
<feature type="binding site" evidence="11">
    <location>
        <position position="93"/>
    </location>
    <ligand>
        <name>Mg(2+)</name>
        <dbReference type="ChEBI" id="CHEBI:18420"/>
    </ligand>
</feature>
<dbReference type="Proteomes" id="UP000245539">
    <property type="component" value="Unassembled WGS sequence"/>
</dbReference>
<proteinExistence type="inferred from homology"/>
<dbReference type="HAMAP" id="MF_01021">
    <property type="entry name" value="HisI"/>
    <property type="match status" value="1"/>
</dbReference>
<dbReference type="Pfam" id="PF01502">
    <property type="entry name" value="PRA-CH"/>
    <property type="match status" value="1"/>
</dbReference>
<reference evidence="13 14" key="1">
    <citation type="submission" date="2018-05" db="EMBL/GenBank/DDBJ databases">
        <title>Leucothrix arctica sp. nov., isolated from Arctic seawater.</title>
        <authorList>
            <person name="Choi A."/>
            <person name="Baek K."/>
        </authorList>
    </citation>
    <scope>NUCLEOTIDE SEQUENCE [LARGE SCALE GENOMIC DNA]</scope>
    <source>
        <strain evidence="13 14">JCM 18388</strain>
    </source>
</reference>
<evidence type="ECO:0000256" key="8">
    <source>
        <dbReference type="ARBA" id="ARBA00022605"/>
    </source>
</evidence>
<dbReference type="EMBL" id="QGKM01000005">
    <property type="protein sequence ID" value="PWR00256.1"/>
    <property type="molecule type" value="Genomic_DNA"/>
</dbReference>
<feature type="binding site" evidence="11">
    <location>
        <position position="117"/>
    </location>
    <ligand>
        <name>Zn(2+)</name>
        <dbReference type="ChEBI" id="CHEBI:29105"/>
        <note>ligand shared between dimeric partners</note>
    </ligand>
</feature>
<feature type="binding site" evidence="11">
    <location>
        <position position="94"/>
    </location>
    <ligand>
        <name>Zn(2+)</name>
        <dbReference type="ChEBI" id="CHEBI:29105"/>
        <note>ligand shared between dimeric partners</note>
    </ligand>
</feature>
<dbReference type="InterPro" id="IPR002496">
    <property type="entry name" value="PRib_AMP_CycHydrolase_dom"/>
</dbReference>
<evidence type="ECO:0000256" key="11">
    <source>
        <dbReference type="HAMAP-Rule" id="MF_01021"/>
    </source>
</evidence>
<comment type="subcellular location">
    <subcellularLocation>
        <location evidence="11">Cytoplasm</location>
    </subcellularLocation>
</comment>
<dbReference type="NCBIfam" id="NF000768">
    <property type="entry name" value="PRK00051.1"/>
    <property type="match status" value="1"/>
</dbReference>
<keyword evidence="8 11" id="KW-0028">Amino-acid biosynthesis</keyword>
<comment type="subunit">
    <text evidence="11">Homodimer.</text>
</comment>
<accession>A0A317CNP9</accession>
<comment type="similarity">
    <text evidence="11">Belongs to the PRA-CH family.</text>
</comment>
<keyword evidence="11" id="KW-0862">Zinc</keyword>
<evidence type="ECO:0000256" key="7">
    <source>
        <dbReference type="ARBA" id="ARBA00022490"/>
    </source>
</evidence>
<comment type="cofactor">
    <cofactor evidence="11">
        <name>Mg(2+)</name>
        <dbReference type="ChEBI" id="CHEBI:18420"/>
    </cofactor>
    <text evidence="11">Binds 1 Mg(2+) ion per subunit.</text>
</comment>
<dbReference type="RefSeq" id="WP_109836310.1">
    <property type="nucleotide sequence ID" value="NZ_QGKM01000005.1"/>
</dbReference>
<dbReference type="FunFam" id="3.10.20.810:FF:000001">
    <property type="entry name" value="Histidine biosynthesis bifunctional protein HisIE"/>
    <property type="match status" value="1"/>
</dbReference>
<evidence type="ECO:0000256" key="1">
    <source>
        <dbReference type="ARBA" id="ARBA00000024"/>
    </source>
</evidence>
<dbReference type="InterPro" id="IPR026660">
    <property type="entry name" value="PRA-CH"/>
</dbReference>
<dbReference type="GO" id="GO:0000105">
    <property type="term" value="P:L-histidine biosynthetic process"/>
    <property type="evidence" value="ECO:0007669"/>
    <property type="project" value="UniProtKB-UniRule"/>
</dbReference>
<feature type="domain" description="Phosphoribosyl-AMP cyclohydrolase" evidence="12">
    <location>
        <begin position="46"/>
        <end position="119"/>
    </location>
</feature>
<comment type="similarity">
    <text evidence="5">In the C-terminal section; belongs to the PRA-PH family.</text>
</comment>
<name>A0A317CNP9_9GAMM</name>
<keyword evidence="7 11" id="KW-0963">Cytoplasm</keyword>
<feature type="binding site" evidence="11">
    <location>
        <position position="110"/>
    </location>
    <ligand>
        <name>Zn(2+)</name>
        <dbReference type="ChEBI" id="CHEBI:29105"/>
        <note>ligand shared between dimeric partners</note>
    </ligand>
</feature>
<evidence type="ECO:0000256" key="6">
    <source>
        <dbReference type="ARBA" id="ARBA00008299"/>
    </source>
</evidence>
<evidence type="ECO:0000256" key="2">
    <source>
        <dbReference type="ARBA" id="ARBA00001460"/>
    </source>
</evidence>
<evidence type="ECO:0000313" key="14">
    <source>
        <dbReference type="Proteomes" id="UP000245539"/>
    </source>
</evidence>
<organism evidence="13 14">
    <name type="scientific">Leucothrix pacifica</name>
    <dbReference type="NCBI Taxonomy" id="1247513"/>
    <lineage>
        <taxon>Bacteria</taxon>
        <taxon>Pseudomonadati</taxon>
        <taxon>Pseudomonadota</taxon>
        <taxon>Gammaproteobacteria</taxon>
        <taxon>Thiotrichales</taxon>
        <taxon>Thiotrichaceae</taxon>
        <taxon>Leucothrix</taxon>
    </lineage>
</organism>
<dbReference type="SUPFAM" id="SSF141734">
    <property type="entry name" value="HisI-like"/>
    <property type="match status" value="1"/>
</dbReference>
<feature type="binding site" evidence="11">
    <location>
        <position position="95"/>
    </location>
    <ligand>
        <name>Mg(2+)</name>
        <dbReference type="ChEBI" id="CHEBI:18420"/>
    </ligand>
</feature>
<comment type="caution">
    <text evidence="13">The sequence shown here is derived from an EMBL/GenBank/DDBJ whole genome shotgun (WGS) entry which is preliminary data.</text>
</comment>
<comment type="cofactor">
    <cofactor evidence="11">
        <name>Zn(2+)</name>
        <dbReference type="ChEBI" id="CHEBI:29105"/>
    </cofactor>
    <text evidence="11">Binds 1 zinc ion per subunit.</text>
</comment>
<sequence length="143" mass="16144">MTISESNQHAIPSDTFISEFIDTLTFNEDGLIPAIAQQHDSGEVLMMAWMNAESIGETLRNNRVCYWSRSRGKLWRKGESSGQVQLLKNFRVDCDADTLLLEVDQTGPACHTGRRTCFYRVVEGDILKTDSEPLIDPETLYGK</sequence>
<dbReference type="GO" id="GO:0004635">
    <property type="term" value="F:phosphoribosyl-AMP cyclohydrolase activity"/>
    <property type="evidence" value="ECO:0007669"/>
    <property type="project" value="UniProtKB-UniRule"/>
</dbReference>
<dbReference type="Gene3D" id="4.10.80.70">
    <property type="match status" value="1"/>
</dbReference>
<keyword evidence="11" id="KW-0460">Magnesium</keyword>
<comment type="function">
    <text evidence="11">Catalyzes the hydrolysis of the adenine ring of phosphoribosyl-AMP.</text>
</comment>
<comment type="pathway">
    <text evidence="3 11">Amino-acid biosynthesis; L-histidine biosynthesis; L-histidine from 5-phospho-alpha-D-ribose 1-diphosphate: step 3/9.</text>
</comment>